<reference evidence="2" key="2">
    <citation type="journal article" date="2020" name="Microorganisms">
        <title>Osmotic Adaptation and Compatible Solute Biosynthesis of Phototrophic Bacteria as Revealed from Genome Analyses.</title>
        <authorList>
            <person name="Imhoff J.F."/>
            <person name="Rahn T."/>
            <person name="Kunzel S."/>
            <person name="Keller A."/>
            <person name="Neulinger S.C."/>
        </authorList>
    </citation>
    <scope>NUCLEOTIDE SEQUENCE</scope>
    <source>
        <strain evidence="2">DSM 11080</strain>
    </source>
</reference>
<keyword evidence="1" id="KW-0732">Signal</keyword>
<sequence>MKQERVPTALAALLAGMLGLSAAACAAAPVASSDAEPRIDDGLRIEEVASSRFEIERVRIRRSEGALSVSGDVSRVIRSRGFIPGRVEVRLLGPDGTVLAEDNATPMRRNRQARSAHFFVRLPVQAPAGSTVEIVHRRG</sequence>
<reference evidence="2" key="1">
    <citation type="submission" date="2017-08" db="EMBL/GenBank/DDBJ databases">
        <authorList>
            <person name="Imhoff J.F."/>
            <person name="Rahn T."/>
            <person name="Kuenzel S."/>
            <person name="Neulinger S.C."/>
        </authorList>
    </citation>
    <scope>NUCLEOTIDE SEQUENCE</scope>
    <source>
        <strain evidence="2">DSM 11080</strain>
    </source>
</reference>
<dbReference type="EMBL" id="NRSJ01000007">
    <property type="protein sequence ID" value="MBK1704168.1"/>
    <property type="molecule type" value="Genomic_DNA"/>
</dbReference>
<accession>A0AAJ0U2N8</accession>
<protein>
    <submittedName>
        <fullName evidence="2">Uncharacterized protein</fullName>
    </submittedName>
</protein>
<dbReference type="AlphaFoldDB" id="A0AAJ0U2N8"/>
<organism evidence="2 3">
    <name type="scientific">Halochromatium glycolicum</name>
    <dbReference type="NCBI Taxonomy" id="85075"/>
    <lineage>
        <taxon>Bacteria</taxon>
        <taxon>Pseudomonadati</taxon>
        <taxon>Pseudomonadota</taxon>
        <taxon>Gammaproteobacteria</taxon>
        <taxon>Chromatiales</taxon>
        <taxon>Chromatiaceae</taxon>
        <taxon>Halochromatium</taxon>
    </lineage>
</organism>
<name>A0AAJ0U2N8_9GAMM</name>
<feature type="chain" id="PRO_5042464954" evidence="1">
    <location>
        <begin position="27"/>
        <end position="139"/>
    </location>
</feature>
<dbReference type="PROSITE" id="PS51257">
    <property type="entry name" value="PROKAR_LIPOPROTEIN"/>
    <property type="match status" value="1"/>
</dbReference>
<keyword evidence="3" id="KW-1185">Reference proteome</keyword>
<evidence type="ECO:0000313" key="2">
    <source>
        <dbReference type="EMBL" id="MBK1704168.1"/>
    </source>
</evidence>
<dbReference type="RefSeq" id="WP_200345339.1">
    <property type="nucleotide sequence ID" value="NZ_NRSJ01000007.1"/>
</dbReference>
<feature type="signal peptide" evidence="1">
    <location>
        <begin position="1"/>
        <end position="26"/>
    </location>
</feature>
<gene>
    <name evidence="2" type="ORF">CKO40_06295</name>
</gene>
<proteinExistence type="predicted"/>
<evidence type="ECO:0000313" key="3">
    <source>
        <dbReference type="Proteomes" id="UP001296776"/>
    </source>
</evidence>
<comment type="caution">
    <text evidence="2">The sequence shown here is derived from an EMBL/GenBank/DDBJ whole genome shotgun (WGS) entry which is preliminary data.</text>
</comment>
<dbReference type="Proteomes" id="UP001296776">
    <property type="component" value="Unassembled WGS sequence"/>
</dbReference>
<evidence type="ECO:0000256" key="1">
    <source>
        <dbReference type="SAM" id="SignalP"/>
    </source>
</evidence>